<keyword evidence="2" id="KW-1185">Reference proteome</keyword>
<protein>
    <submittedName>
        <fullName evidence="1">Uncharacterized protein</fullName>
    </submittedName>
</protein>
<gene>
    <name evidence="1" type="ordered locus">Aazo_2527</name>
</gene>
<dbReference type="eggNOG" id="ENOG502ZZYW">
    <property type="taxonomic scope" value="Bacteria"/>
</dbReference>
<sequence length="44" mass="5274">MNLKDNKKSYDSNEDEWRIFIEDQLRLAIGDASLDILNYTLKRQ</sequence>
<dbReference type="KEGG" id="naz:Aazo_2527"/>
<organism evidence="1 2">
    <name type="scientific">Nostoc azollae (strain 0708)</name>
    <name type="common">Anabaena azollae (strain 0708)</name>
    <dbReference type="NCBI Taxonomy" id="551115"/>
    <lineage>
        <taxon>Bacteria</taxon>
        <taxon>Bacillati</taxon>
        <taxon>Cyanobacteriota</taxon>
        <taxon>Cyanophyceae</taxon>
        <taxon>Nostocales</taxon>
        <taxon>Nostocaceae</taxon>
        <taxon>Trichormus</taxon>
    </lineage>
</organism>
<dbReference type="Proteomes" id="UP000001511">
    <property type="component" value="Chromosome"/>
</dbReference>
<accession>D7DYU7</accession>
<proteinExistence type="predicted"/>
<dbReference type="HOGENOM" id="CLU_3219304_0_0_3"/>
<name>D7DYU7_NOSA0</name>
<dbReference type="AlphaFoldDB" id="D7DYU7"/>
<dbReference type="EMBL" id="CP002059">
    <property type="protein sequence ID" value="ADI64426.1"/>
    <property type="molecule type" value="Genomic_DNA"/>
</dbReference>
<evidence type="ECO:0000313" key="1">
    <source>
        <dbReference type="EMBL" id="ADI64426.1"/>
    </source>
</evidence>
<evidence type="ECO:0000313" key="2">
    <source>
        <dbReference type="Proteomes" id="UP000001511"/>
    </source>
</evidence>
<reference evidence="1 2" key="1">
    <citation type="journal article" date="2010" name="PLoS ONE">
        <title>Genome erosion in a nitrogen-fixing vertically transmitted endosymbiotic multicellular cyanobacterium.</title>
        <authorList>
            <person name="Ran L."/>
            <person name="Larsson J."/>
            <person name="Vigil-Stenman T."/>
            <person name="Nylander J.A."/>
            <person name="Ininbergs K."/>
            <person name="Zheng W.W."/>
            <person name="Lapidus A."/>
            <person name="Lowry S."/>
            <person name="Haselkorn R."/>
            <person name="Bergman B."/>
        </authorList>
    </citation>
    <scope>NUCLEOTIDE SEQUENCE [LARGE SCALE GENOMIC DNA]</scope>
    <source>
        <strain evidence="1 2">0708</strain>
    </source>
</reference>